<keyword evidence="1" id="KW-1133">Transmembrane helix</keyword>
<dbReference type="EMBL" id="CP134851">
    <property type="protein sequence ID" value="WNL24032.1"/>
    <property type="molecule type" value="Genomic_DNA"/>
</dbReference>
<evidence type="ECO:0000313" key="4">
    <source>
        <dbReference type="EMBL" id="WNL19786.1"/>
    </source>
</evidence>
<organism evidence="2">
    <name type="scientific">Arcobacter sp. AZ-2023</name>
    <dbReference type="NCBI Taxonomy" id="3074453"/>
    <lineage>
        <taxon>Bacteria</taxon>
        <taxon>Pseudomonadati</taxon>
        <taxon>Campylobacterota</taxon>
        <taxon>Epsilonproteobacteria</taxon>
        <taxon>Campylobacterales</taxon>
        <taxon>Arcobacteraceae</taxon>
        <taxon>Arcobacter</taxon>
    </lineage>
</organism>
<dbReference type="AlphaFoldDB" id="A0AA96CNI6"/>
<dbReference type="EMBL" id="CP134849">
    <property type="protein sequence ID" value="WNL19786.1"/>
    <property type="molecule type" value="Genomic_DNA"/>
</dbReference>
<name>A0AA96CNI6_9BACT</name>
<accession>A0AA96CNI6</accession>
<reference evidence="4" key="1">
    <citation type="submission" date="2023-09" db="EMBL/GenBank/DDBJ databases">
        <title>Arcobacter tbilisiensis sp. nov. isolated from chicken meat in Tbilisi, Georgia.</title>
        <authorList>
            <person name="Matthias R."/>
            <person name="Zautner A.E."/>
        </authorList>
    </citation>
    <scope>NUCLEOTIDE SEQUENCE</scope>
    <source>
        <strain evidence="7">LEO 70</strain>
        <strain evidence="6">LEO 74</strain>
        <strain evidence="5">LEO 79</strain>
        <strain evidence="4">LEO 99</strain>
    </source>
</reference>
<dbReference type="EMBL" id="CP134852">
    <property type="protein sequence ID" value="WNL25075.1"/>
    <property type="molecule type" value="Genomic_DNA"/>
</dbReference>
<dbReference type="EMBL" id="CP134844">
    <property type="protein sequence ID" value="WNL13016.1"/>
    <property type="molecule type" value="Genomic_DNA"/>
</dbReference>
<gene>
    <name evidence="3" type="ORF">RJG51_09930</name>
    <name evidence="2" type="ORF">RJG52_02925</name>
    <name evidence="4" type="ORF">RJG53_03350</name>
    <name evidence="6" type="ORF">RJG55_02935</name>
    <name evidence="5" type="ORF">RJG56_03200</name>
    <name evidence="7" type="ORF">RJG57_08410</name>
</gene>
<keyword evidence="1" id="KW-0812">Transmembrane</keyword>
<dbReference type="EMBL" id="CP134845">
    <property type="protein sequence ID" value="WNL14331.1"/>
    <property type="molecule type" value="Genomic_DNA"/>
</dbReference>
<proteinExistence type="predicted"/>
<dbReference type="EMBL" id="CP134850">
    <property type="protein sequence ID" value="WNL21927.1"/>
    <property type="molecule type" value="Genomic_DNA"/>
</dbReference>
<evidence type="ECO:0000313" key="2">
    <source>
        <dbReference type="EMBL" id="WNL13016.1"/>
    </source>
</evidence>
<feature type="transmembrane region" description="Helical" evidence="1">
    <location>
        <begin position="6"/>
        <end position="26"/>
    </location>
</feature>
<sequence length="284" mass="33253">MLRFVVYFFLISILLIGFGFSFLNNFEKQKEQIFTKYQLETKTTSLFIQENLRKYLQTKDIEILNTINSVFNDNFSSISIQKALFSIKEKELIELTNNLDKTLSWEISNIKIDDSLGQIILSTQSDDLQKELLTIEGSIPNEINKNITPSSDIYTFVPSKNFRNLSSLVINFDATNQFDETKSSSAIISFEKDISSFTNNQNENIAPLWFKKLIPIYFNEEASKVNNSLQNDAIFYINTNIEKIYFELYKEAKTEFLNYFFWFFISFISILFVDILYRVIKSKS</sequence>
<evidence type="ECO:0000313" key="7">
    <source>
        <dbReference type="EMBL" id="WNL25075.1"/>
    </source>
</evidence>
<keyword evidence="1" id="KW-0472">Membrane</keyword>
<evidence type="ECO:0000313" key="5">
    <source>
        <dbReference type="EMBL" id="WNL21927.1"/>
    </source>
</evidence>
<feature type="transmembrane region" description="Helical" evidence="1">
    <location>
        <begin position="259"/>
        <end position="280"/>
    </location>
</feature>
<evidence type="ECO:0000256" key="1">
    <source>
        <dbReference type="SAM" id="Phobius"/>
    </source>
</evidence>
<evidence type="ECO:0000313" key="3">
    <source>
        <dbReference type="EMBL" id="WNL14331.1"/>
    </source>
</evidence>
<protein>
    <recommendedName>
        <fullName evidence="8">LapD/MoxY periplasmic domain-containing protein</fullName>
    </recommendedName>
</protein>
<evidence type="ECO:0008006" key="8">
    <source>
        <dbReference type="Google" id="ProtNLM"/>
    </source>
</evidence>
<evidence type="ECO:0000313" key="6">
    <source>
        <dbReference type="EMBL" id="WNL24032.1"/>
    </source>
</evidence>
<reference evidence="2" key="2">
    <citation type="submission" date="2023-09" db="EMBL/GenBank/DDBJ databases">
        <title>Characterization of Arcobacter Isolates from Retail Chicken Sold in Supermarkets in Tbilisi, Georgia.</title>
        <authorList>
            <person name="Matthias R."/>
            <person name="Zautner A.E."/>
        </authorList>
    </citation>
    <scope>NUCLEOTIDE SEQUENCE</scope>
    <source>
        <strain evidence="3">LEO 108</strain>
        <strain evidence="2">LEO 109</strain>
    </source>
</reference>